<dbReference type="InterPro" id="IPR002933">
    <property type="entry name" value="Peptidase_M20"/>
</dbReference>
<dbReference type="Gene3D" id="3.30.70.360">
    <property type="match status" value="1"/>
</dbReference>
<comment type="cofactor">
    <cofactor evidence="2">
        <name>Zn(2+)</name>
        <dbReference type="ChEBI" id="CHEBI:29105"/>
    </cofactor>
</comment>
<sequence>MEDDIIKCLGQIKEKELVELCQNLIKIPSHKDTFSREKEIALFLKDLMEREGIEVVLQEAAEGRSNVIGRLRGTGKGPNLLFNGHMDTVRSLGMKDPYGAKVKDGKIWGRGAVDMKSGLAGMTYALIAIKRTGIKLKGNLILAAVVGEENINEGTQRLIEGGCQYDTALVGEPTDLQIVIAHKGIEWIEITVKGKASHASIPKEGINAIVNAARLVCVLEEKLVPKLSQTLRSNRLVGCPTLNIGKIWGGVRNSVVPDLCKIQLDRRTLPGEKIEDVLSEIRSVIRQLENTYAEFKAEVNPIPVGPDTRKQLEEIGKQGLKILPHEPMEISRDSKIVRALSKAFKYVPGRNPEIAGMSGWTDASLLVNRAKIPTAVFGPGPVIKAHTTEEYVNIADLVDAAKVYAVTAVEVCSGRIKDS</sequence>
<dbReference type="CDD" id="cd08659">
    <property type="entry name" value="M20_ArgE_DapE-like"/>
    <property type="match status" value="1"/>
</dbReference>
<dbReference type="Gene3D" id="3.40.630.10">
    <property type="entry name" value="Zn peptidases"/>
    <property type="match status" value="2"/>
</dbReference>
<dbReference type="SUPFAM" id="SSF53187">
    <property type="entry name" value="Zn-dependent exopeptidases"/>
    <property type="match status" value="1"/>
</dbReference>
<keyword evidence="7" id="KW-0479">Metal-binding</keyword>
<dbReference type="AlphaFoldDB" id="A0A523T948"/>
<evidence type="ECO:0000256" key="3">
    <source>
        <dbReference type="ARBA" id="ARBA00005130"/>
    </source>
</evidence>
<accession>A0A523T948</accession>
<dbReference type="GO" id="GO:0009089">
    <property type="term" value="P:lysine biosynthetic process via diaminopimelate"/>
    <property type="evidence" value="ECO:0007669"/>
    <property type="project" value="UniProtKB-UniPathway"/>
</dbReference>
<dbReference type="EC" id="3.5.1.18" evidence="5"/>
<dbReference type="EMBL" id="SOJT01000220">
    <property type="protein sequence ID" value="TET26836.1"/>
    <property type="molecule type" value="Genomic_DNA"/>
</dbReference>
<reference evidence="13 14" key="1">
    <citation type="submission" date="2019-03" db="EMBL/GenBank/DDBJ databases">
        <title>Metabolic potential of uncultured bacteria and archaea associated with petroleum seepage in deep-sea sediments.</title>
        <authorList>
            <person name="Dong X."/>
            <person name="Hubert C."/>
        </authorList>
    </citation>
    <scope>NUCLEOTIDE SEQUENCE [LARGE SCALE GENOMIC DNA]</scope>
    <source>
        <strain evidence="13">E44_bin3</strain>
    </source>
</reference>
<feature type="domain" description="Peptidase M20 dimerisation" evidence="12">
    <location>
        <begin position="180"/>
        <end position="289"/>
    </location>
</feature>
<dbReference type="InterPro" id="IPR001261">
    <property type="entry name" value="ArgE/DapE_CS"/>
</dbReference>
<comment type="cofactor">
    <cofactor evidence="1">
        <name>Co(2+)</name>
        <dbReference type="ChEBI" id="CHEBI:48828"/>
    </cofactor>
</comment>
<dbReference type="GO" id="GO:0046872">
    <property type="term" value="F:metal ion binding"/>
    <property type="evidence" value="ECO:0007669"/>
    <property type="project" value="UniProtKB-KW"/>
</dbReference>
<evidence type="ECO:0000256" key="1">
    <source>
        <dbReference type="ARBA" id="ARBA00001941"/>
    </source>
</evidence>
<name>A0A523T948_UNCAE</name>
<comment type="catalytic activity">
    <reaction evidence="11">
        <text>N-succinyl-(2S,6S)-2,6-diaminopimelate + H2O = (2S,6S)-2,6-diaminopimelate + succinate</text>
        <dbReference type="Rhea" id="RHEA:22608"/>
        <dbReference type="ChEBI" id="CHEBI:15377"/>
        <dbReference type="ChEBI" id="CHEBI:30031"/>
        <dbReference type="ChEBI" id="CHEBI:57609"/>
        <dbReference type="ChEBI" id="CHEBI:58087"/>
        <dbReference type="EC" id="3.5.1.18"/>
    </reaction>
</comment>
<dbReference type="Pfam" id="PF07687">
    <property type="entry name" value="M20_dimer"/>
    <property type="match status" value="1"/>
</dbReference>
<evidence type="ECO:0000256" key="4">
    <source>
        <dbReference type="ARBA" id="ARBA00006247"/>
    </source>
</evidence>
<keyword evidence="8" id="KW-0378">Hydrolase</keyword>
<proteinExistence type="inferred from homology"/>
<comment type="caution">
    <text evidence="13">The sequence shown here is derived from an EMBL/GenBank/DDBJ whole genome shotgun (WGS) entry which is preliminary data.</text>
</comment>
<evidence type="ECO:0000256" key="6">
    <source>
        <dbReference type="ARBA" id="ARBA00016853"/>
    </source>
</evidence>
<dbReference type="NCBIfam" id="TIGR01910">
    <property type="entry name" value="DapE-ArgE"/>
    <property type="match status" value="1"/>
</dbReference>
<comment type="pathway">
    <text evidence="3">Amino-acid biosynthesis; L-lysine biosynthesis via DAP pathway; LL-2,6-diaminopimelate from (S)-tetrahydrodipicolinate (succinylase route): step 3/3.</text>
</comment>
<dbReference type="PROSITE" id="PS00758">
    <property type="entry name" value="ARGE_DAPE_CPG2_1"/>
    <property type="match status" value="1"/>
</dbReference>
<evidence type="ECO:0000313" key="13">
    <source>
        <dbReference type="EMBL" id="TET26836.1"/>
    </source>
</evidence>
<dbReference type="InterPro" id="IPR036264">
    <property type="entry name" value="Bact_exopeptidase_dim_dom"/>
</dbReference>
<evidence type="ECO:0000256" key="7">
    <source>
        <dbReference type="ARBA" id="ARBA00022723"/>
    </source>
</evidence>
<comment type="similarity">
    <text evidence="4">Belongs to the peptidase M20A family.</text>
</comment>
<keyword evidence="10" id="KW-0170">Cobalt</keyword>
<dbReference type="InterPro" id="IPR050072">
    <property type="entry name" value="Peptidase_M20A"/>
</dbReference>
<dbReference type="InterPro" id="IPR010182">
    <property type="entry name" value="ArgE/DapE"/>
</dbReference>
<evidence type="ECO:0000256" key="5">
    <source>
        <dbReference type="ARBA" id="ARBA00011921"/>
    </source>
</evidence>
<keyword evidence="9" id="KW-0862">Zinc</keyword>
<evidence type="ECO:0000256" key="10">
    <source>
        <dbReference type="ARBA" id="ARBA00023285"/>
    </source>
</evidence>
<evidence type="ECO:0000256" key="8">
    <source>
        <dbReference type="ARBA" id="ARBA00022801"/>
    </source>
</evidence>
<dbReference type="PROSITE" id="PS00759">
    <property type="entry name" value="ARGE_DAPE_CPG2_2"/>
    <property type="match status" value="1"/>
</dbReference>
<dbReference type="Pfam" id="PF01546">
    <property type="entry name" value="Peptidase_M20"/>
    <property type="match status" value="1"/>
</dbReference>
<protein>
    <recommendedName>
        <fullName evidence="6">Probable succinyl-diaminopimelate desuccinylase</fullName>
        <ecNumber evidence="5">3.5.1.18</ecNumber>
    </recommendedName>
</protein>
<dbReference type="GO" id="GO:0009014">
    <property type="term" value="F:succinyl-diaminopimelate desuccinylase activity"/>
    <property type="evidence" value="ECO:0007669"/>
    <property type="project" value="UniProtKB-EC"/>
</dbReference>
<evidence type="ECO:0000256" key="2">
    <source>
        <dbReference type="ARBA" id="ARBA00001947"/>
    </source>
</evidence>
<dbReference type="InterPro" id="IPR011650">
    <property type="entry name" value="Peptidase_M20_dimer"/>
</dbReference>
<dbReference type="SUPFAM" id="SSF55031">
    <property type="entry name" value="Bacterial exopeptidase dimerisation domain"/>
    <property type="match status" value="1"/>
</dbReference>
<dbReference type="Proteomes" id="UP000316517">
    <property type="component" value="Unassembled WGS sequence"/>
</dbReference>
<evidence type="ECO:0000313" key="14">
    <source>
        <dbReference type="Proteomes" id="UP000316517"/>
    </source>
</evidence>
<gene>
    <name evidence="13" type="ORF">E3J68_04910</name>
</gene>
<organism evidence="13 14">
    <name type="scientific">Aerophobetes bacterium</name>
    <dbReference type="NCBI Taxonomy" id="2030807"/>
    <lineage>
        <taxon>Bacteria</taxon>
        <taxon>Candidatus Aerophobota</taxon>
    </lineage>
</organism>
<dbReference type="UniPathway" id="UPA00034">
    <property type="reaction ID" value="UER00021"/>
</dbReference>
<evidence type="ECO:0000259" key="12">
    <source>
        <dbReference type="Pfam" id="PF07687"/>
    </source>
</evidence>
<evidence type="ECO:0000256" key="11">
    <source>
        <dbReference type="ARBA" id="ARBA00051301"/>
    </source>
</evidence>
<dbReference type="PANTHER" id="PTHR43808">
    <property type="entry name" value="ACETYLORNITHINE DEACETYLASE"/>
    <property type="match status" value="1"/>
</dbReference>
<evidence type="ECO:0000256" key="9">
    <source>
        <dbReference type="ARBA" id="ARBA00022833"/>
    </source>
</evidence>